<comment type="function">
    <text evidence="2">Catalyzes the reversible cyclization of carbamoyl aspartate to dihydroorotate.</text>
</comment>
<evidence type="ECO:0000256" key="4">
    <source>
        <dbReference type="ARBA" id="ARBA00022723"/>
    </source>
</evidence>
<dbReference type="InterPro" id="IPR006680">
    <property type="entry name" value="Amidohydro-rel"/>
</dbReference>
<organism evidence="7 8">
    <name type="scientific">Granulicella cerasi</name>
    <dbReference type="NCBI Taxonomy" id="741063"/>
    <lineage>
        <taxon>Bacteria</taxon>
        <taxon>Pseudomonadati</taxon>
        <taxon>Acidobacteriota</taxon>
        <taxon>Terriglobia</taxon>
        <taxon>Terriglobales</taxon>
        <taxon>Acidobacteriaceae</taxon>
        <taxon>Granulicella</taxon>
    </lineage>
</organism>
<dbReference type="Pfam" id="PF01979">
    <property type="entry name" value="Amidohydro_1"/>
    <property type="match status" value="1"/>
</dbReference>
<accession>A0ABW1Z8E2</accession>
<dbReference type="RefSeq" id="WP_263371635.1">
    <property type="nucleotide sequence ID" value="NZ_JAGSYD010000003.1"/>
</dbReference>
<name>A0ABW1Z8E2_9BACT</name>
<feature type="domain" description="Amidohydrolase-related" evidence="6">
    <location>
        <begin position="46"/>
        <end position="408"/>
    </location>
</feature>
<dbReference type="Gene3D" id="3.20.20.140">
    <property type="entry name" value="Metal-dependent hydrolases"/>
    <property type="match status" value="1"/>
</dbReference>
<dbReference type="PROSITE" id="PS00483">
    <property type="entry name" value="DIHYDROOROTASE_2"/>
    <property type="match status" value="1"/>
</dbReference>
<keyword evidence="5" id="KW-0378">Hydrolase</keyword>
<dbReference type="SUPFAM" id="SSF51556">
    <property type="entry name" value="Metallo-dependent hydrolases"/>
    <property type="match status" value="1"/>
</dbReference>
<proteinExistence type="inferred from homology"/>
<evidence type="ECO:0000256" key="1">
    <source>
        <dbReference type="ARBA" id="ARBA00001947"/>
    </source>
</evidence>
<evidence type="ECO:0000259" key="6">
    <source>
        <dbReference type="Pfam" id="PF01979"/>
    </source>
</evidence>
<keyword evidence="8" id="KW-1185">Reference proteome</keyword>
<comment type="caution">
    <text evidence="7">The sequence shown here is derived from an EMBL/GenBank/DDBJ whole genome shotgun (WGS) entry which is preliminary data.</text>
</comment>
<gene>
    <name evidence="7" type="ORF">ACFQBQ_06565</name>
</gene>
<comment type="similarity">
    <text evidence="3">Belongs to the metallo-dependent hydrolases superfamily. DHOase family. Class I DHOase subfamily.</text>
</comment>
<evidence type="ECO:0000256" key="2">
    <source>
        <dbReference type="ARBA" id="ARBA00002368"/>
    </source>
</evidence>
<comment type="cofactor">
    <cofactor evidence="1">
        <name>Zn(2+)</name>
        <dbReference type="ChEBI" id="CHEBI:29105"/>
    </cofactor>
</comment>
<dbReference type="SUPFAM" id="SSF51338">
    <property type="entry name" value="Composite domain of metallo-dependent hydrolases"/>
    <property type="match status" value="1"/>
</dbReference>
<evidence type="ECO:0000256" key="3">
    <source>
        <dbReference type="ARBA" id="ARBA00010286"/>
    </source>
</evidence>
<evidence type="ECO:0000256" key="5">
    <source>
        <dbReference type="ARBA" id="ARBA00022801"/>
    </source>
</evidence>
<protein>
    <submittedName>
        <fullName evidence="7">Amidohydrolase family protein</fullName>
    </submittedName>
</protein>
<dbReference type="PANTHER" id="PTHR43668">
    <property type="entry name" value="ALLANTOINASE"/>
    <property type="match status" value="1"/>
</dbReference>
<dbReference type="InterPro" id="IPR032466">
    <property type="entry name" value="Metal_Hydrolase"/>
</dbReference>
<dbReference type="InterPro" id="IPR002195">
    <property type="entry name" value="Dihydroorotase_CS"/>
</dbReference>
<dbReference type="Proteomes" id="UP001596391">
    <property type="component" value="Unassembled WGS sequence"/>
</dbReference>
<evidence type="ECO:0000313" key="7">
    <source>
        <dbReference type="EMBL" id="MFC6645255.1"/>
    </source>
</evidence>
<dbReference type="InterPro" id="IPR011059">
    <property type="entry name" value="Metal-dep_hydrolase_composite"/>
</dbReference>
<sequence>MRVEGTLVSEERVWQGAVVIDDATGLITAVEEMRGESDIDTTGCLIFPGFGDIHIHAREDASGKQMYKEDFTTASAAAVHGGVVQVADMPNNVIAPVNDELWEQKRELTRKSDVHVTLYAGIGPTTQPLTRHVPYKAFMGPSVGDLFFTNAEELEQAIARYRGKNVSFHCEDPIIMDEHRNEPTHEERRPAKAEVSATALALRLIEQYELQGKLCHYSTRDGLPMILAAKQRGVRVTAEVTPHHLFFDISHITPENHIWLQMNPPLRAPEDRLAMIEALRRGDIDYVATDHAPHTHEEKLVGHSGVPHLDTLGAFATWLMAEHNYDAQTICRVFASNPGRFVREFLPKELGEGFGQLAPGYTGSLTVLDLKTPYAVTRESVKTKCAWSPFEGFTFPGSVRATVLRGKVFANG</sequence>
<reference evidence="8" key="1">
    <citation type="journal article" date="2019" name="Int. J. Syst. Evol. Microbiol.">
        <title>The Global Catalogue of Microorganisms (GCM) 10K type strain sequencing project: providing services to taxonomists for standard genome sequencing and annotation.</title>
        <authorList>
            <consortium name="The Broad Institute Genomics Platform"/>
            <consortium name="The Broad Institute Genome Sequencing Center for Infectious Disease"/>
            <person name="Wu L."/>
            <person name="Ma J."/>
        </authorList>
    </citation>
    <scope>NUCLEOTIDE SEQUENCE [LARGE SCALE GENOMIC DNA]</scope>
    <source>
        <strain evidence="8">CGMCC 1.16026</strain>
    </source>
</reference>
<keyword evidence="4" id="KW-0479">Metal-binding</keyword>
<evidence type="ECO:0000313" key="8">
    <source>
        <dbReference type="Proteomes" id="UP001596391"/>
    </source>
</evidence>
<dbReference type="EMBL" id="JBHSWI010000001">
    <property type="protein sequence ID" value="MFC6645255.1"/>
    <property type="molecule type" value="Genomic_DNA"/>
</dbReference>
<dbReference type="InterPro" id="IPR050138">
    <property type="entry name" value="DHOase/Allantoinase_Hydrolase"/>
</dbReference>
<dbReference type="PANTHER" id="PTHR43668:SF4">
    <property type="entry name" value="ALLANTOINASE"/>
    <property type="match status" value="1"/>
</dbReference>